<dbReference type="InterPro" id="IPR036047">
    <property type="entry name" value="F-box-like_dom_sf"/>
</dbReference>
<dbReference type="SUPFAM" id="SSF81383">
    <property type="entry name" value="F-box domain"/>
    <property type="match status" value="1"/>
</dbReference>
<dbReference type="Pfam" id="PF00646">
    <property type="entry name" value="F-box"/>
    <property type="match status" value="1"/>
</dbReference>
<proteinExistence type="predicted"/>
<sequence length="453" mass="52155">MVTFLTLPVEIQRRCVNYLDTAALKSTRLVCRALREITAESLFGVATLQFTRQSADKFQGLLQHDVFGRYIRQIDFGSQWKDSEDPDEGCHSPSAPKWWKGRVAEWSSARLPHLNKLVLDTAYACISKQCSALELALDTFVSLRTINSLTIKHLQDDCQARRPDFAKLPTKPKKLHLLITTWSDEASTDMDIEIRHRHAMFNVQLNATWLEPLQSRLTHLTLHCDTYWGIYPRWQPKNLKFPHLKSLAFGKWTIAYDWQIDFITSHGPTLEQLIFTRCPIMHASRLTRRQEHNLWRERLPGTSRGGPPTTNHFSDLRWHTLLPQLASGLPKLTHFSMGRGPDDDTVSDAPSSWPGPGFYGQCVTGRTGFEHRYSQSATIDWSRYIIFEGDGGPTEWQDADLERGGYHAVARGWGSSFHHEKDEDWKRGVQFPDCLREDEEALEDLLRTIRDRS</sequence>
<evidence type="ECO:0000313" key="2">
    <source>
        <dbReference type="EMBL" id="KAF3038322.1"/>
    </source>
</evidence>
<dbReference type="PANTHER" id="PTHR42057:SF2">
    <property type="entry name" value="F-BOX DOMAIN PROTEIN (AFU_ORTHOLOGUE AFUA_4G00200)-RELATED"/>
    <property type="match status" value="1"/>
</dbReference>
<organism evidence="2 3">
    <name type="scientific">Didymella heteroderae</name>
    <dbReference type="NCBI Taxonomy" id="1769908"/>
    <lineage>
        <taxon>Eukaryota</taxon>
        <taxon>Fungi</taxon>
        <taxon>Dikarya</taxon>
        <taxon>Ascomycota</taxon>
        <taxon>Pezizomycotina</taxon>
        <taxon>Dothideomycetes</taxon>
        <taxon>Pleosporomycetidae</taxon>
        <taxon>Pleosporales</taxon>
        <taxon>Pleosporineae</taxon>
        <taxon>Didymellaceae</taxon>
        <taxon>Didymella</taxon>
    </lineage>
</organism>
<gene>
    <name evidence="2" type="ORF">E8E12_006189</name>
</gene>
<evidence type="ECO:0000313" key="3">
    <source>
        <dbReference type="Proteomes" id="UP000758155"/>
    </source>
</evidence>
<reference evidence="2" key="1">
    <citation type="submission" date="2019-04" db="EMBL/GenBank/DDBJ databases">
        <title>Sequencing of skin fungus with MAO and IRED activity.</title>
        <authorList>
            <person name="Marsaioli A.J."/>
            <person name="Bonatto J.M.C."/>
            <person name="Reis Junior O."/>
        </authorList>
    </citation>
    <scope>NUCLEOTIDE SEQUENCE</scope>
    <source>
        <strain evidence="2">28M1</strain>
    </source>
</reference>
<comment type="caution">
    <text evidence="2">The sequence shown here is derived from an EMBL/GenBank/DDBJ whole genome shotgun (WGS) entry which is preliminary data.</text>
</comment>
<dbReference type="InterPro" id="IPR001810">
    <property type="entry name" value="F-box_dom"/>
</dbReference>
<dbReference type="PANTHER" id="PTHR42057">
    <property type="entry name" value="F-BOX DOMAIN PROTEIN (AFU_ORTHOLOGUE AFUA_4G00200)"/>
    <property type="match status" value="1"/>
</dbReference>
<evidence type="ECO:0000259" key="1">
    <source>
        <dbReference type="PROSITE" id="PS50181"/>
    </source>
</evidence>
<accession>A0A9P4WPU3</accession>
<dbReference type="Proteomes" id="UP000758155">
    <property type="component" value="Unassembled WGS sequence"/>
</dbReference>
<dbReference type="EMBL" id="SWKV01000037">
    <property type="protein sequence ID" value="KAF3038322.1"/>
    <property type="molecule type" value="Genomic_DNA"/>
</dbReference>
<dbReference type="CDD" id="cd09917">
    <property type="entry name" value="F-box_SF"/>
    <property type="match status" value="1"/>
</dbReference>
<feature type="domain" description="F-box" evidence="1">
    <location>
        <begin position="1"/>
        <end position="53"/>
    </location>
</feature>
<name>A0A9P4WPU3_9PLEO</name>
<dbReference type="AlphaFoldDB" id="A0A9P4WPU3"/>
<protein>
    <recommendedName>
        <fullName evidence="1">F-box domain-containing protein</fullName>
    </recommendedName>
</protein>
<dbReference type="OrthoDB" id="3140657at2759"/>
<dbReference type="PROSITE" id="PS50181">
    <property type="entry name" value="FBOX"/>
    <property type="match status" value="1"/>
</dbReference>
<dbReference type="SMART" id="SM00256">
    <property type="entry name" value="FBOX"/>
    <property type="match status" value="1"/>
</dbReference>
<keyword evidence="3" id="KW-1185">Reference proteome</keyword>